<dbReference type="SUPFAM" id="SSF109854">
    <property type="entry name" value="DinB/YfiT-like putative metalloenzymes"/>
    <property type="match status" value="1"/>
</dbReference>
<evidence type="ECO:0000256" key="1">
    <source>
        <dbReference type="SAM" id="MobiDB-lite"/>
    </source>
</evidence>
<dbReference type="EMBL" id="VLJV01000001">
    <property type="protein sequence ID" value="TWH19145.1"/>
    <property type="molecule type" value="Genomic_DNA"/>
</dbReference>
<dbReference type="Pfam" id="PF04978">
    <property type="entry name" value="MST"/>
    <property type="match status" value="1"/>
</dbReference>
<proteinExistence type="predicted"/>
<dbReference type="AlphaFoldDB" id="A0A660CE29"/>
<dbReference type="OrthoDB" id="4548523at2"/>
<sequence>MTNSNPTKTNPTNTAATTAVMTPPAASPSRRERDDLAGLLERQRSFLRYTTAGLDDDRATRRTTVSELTLAGLVKHVAATERAWIAFAGGDTAAVSPEGAERWADEFRMLPGETLAGLLEAYADTARATERFLATAELDATHPLPEAPWFEPGSRWSVRQVLLHIAVETAQHAGHADIIRESLDGQRTMG</sequence>
<organism evidence="2 3">
    <name type="scientific">Prauserella rugosa</name>
    <dbReference type="NCBI Taxonomy" id="43354"/>
    <lineage>
        <taxon>Bacteria</taxon>
        <taxon>Bacillati</taxon>
        <taxon>Actinomycetota</taxon>
        <taxon>Actinomycetes</taxon>
        <taxon>Pseudonocardiales</taxon>
        <taxon>Pseudonocardiaceae</taxon>
        <taxon>Prauserella</taxon>
    </lineage>
</organism>
<reference evidence="2 3" key="1">
    <citation type="submission" date="2019-07" db="EMBL/GenBank/DDBJ databases">
        <title>R&amp;d 2014.</title>
        <authorList>
            <person name="Klenk H.-P."/>
        </authorList>
    </citation>
    <scope>NUCLEOTIDE SEQUENCE [LARGE SCALE GENOMIC DNA]</scope>
    <source>
        <strain evidence="2 3">DSM 43194</strain>
    </source>
</reference>
<accession>A0A660CE29</accession>
<gene>
    <name evidence="2" type="ORF">JD82_00968</name>
</gene>
<evidence type="ECO:0000313" key="3">
    <source>
        <dbReference type="Proteomes" id="UP000317303"/>
    </source>
</evidence>
<keyword evidence="3" id="KW-1185">Reference proteome</keyword>
<feature type="region of interest" description="Disordered" evidence="1">
    <location>
        <begin position="1"/>
        <end position="32"/>
    </location>
</feature>
<dbReference type="Gene3D" id="1.20.120.450">
    <property type="entry name" value="dinb family like domain"/>
    <property type="match status" value="1"/>
</dbReference>
<feature type="compositionally biased region" description="Low complexity" evidence="1">
    <location>
        <begin position="1"/>
        <end position="28"/>
    </location>
</feature>
<dbReference type="InterPro" id="IPR034660">
    <property type="entry name" value="DinB/YfiT-like"/>
</dbReference>
<dbReference type="Proteomes" id="UP000317303">
    <property type="component" value="Unassembled WGS sequence"/>
</dbReference>
<protein>
    <submittedName>
        <fullName evidence="2">Uncharacterized protein DUF664</fullName>
    </submittedName>
</protein>
<comment type="caution">
    <text evidence="2">The sequence shown here is derived from an EMBL/GenBank/DDBJ whole genome shotgun (WGS) entry which is preliminary data.</text>
</comment>
<dbReference type="InterPro" id="IPR007061">
    <property type="entry name" value="MST-like"/>
</dbReference>
<evidence type="ECO:0000313" key="2">
    <source>
        <dbReference type="EMBL" id="TWH19145.1"/>
    </source>
</evidence>
<name>A0A660CE29_9PSEU</name>